<proteinExistence type="predicted"/>
<name>A0ABT2THY7_9FIRM</name>
<dbReference type="Proteomes" id="UP001652442">
    <property type="component" value="Unassembled WGS sequence"/>
</dbReference>
<dbReference type="EMBL" id="JAOQJQ010000002">
    <property type="protein sequence ID" value="MCU6761803.1"/>
    <property type="molecule type" value="Genomic_DNA"/>
</dbReference>
<gene>
    <name evidence="1" type="ORF">OCV88_05545</name>
</gene>
<evidence type="ECO:0000313" key="1">
    <source>
        <dbReference type="EMBL" id="MCU6761803.1"/>
    </source>
</evidence>
<comment type="caution">
    <text evidence="1">The sequence shown here is derived from an EMBL/GenBank/DDBJ whole genome shotgun (WGS) entry which is preliminary data.</text>
</comment>
<protein>
    <submittedName>
        <fullName evidence="1">Uncharacterized protein</fullName>
    </submittedName>
</protein>
<dbReference type="RefSeq" id="WP_158424585.1">
    <property type="nucleotide sequence ID" value="NZ_JAOQJQ010000002.1"/>
</dbReference>
<reference evidence="1 2" key="1">
    <citation type="journal article" date="2021" name="ISME Commun">
        <title>Automated analysis of genomic sequences facilitates high-throughput and comprehensive description of bacteria.</title>
        <authorList>
            <person name="Hitch T.C.A."/>
        </authorList>
    </citation>
    <scope>NUCLEOTIDE SEQUENCE [LARGE SCALE GENOMIC DNA]</scope>
    <source>
        <strain evidence="1 2">Sanger_109</strain>
    </source>
</reference>
<keyword evidence="2" id="KW-1185">Reference proteome</keyword>
<sequence length="134" mass="15624">MRNKSKRKKIGQRKSVQKQIPRQWFYMSEHVVSARNIYKIYEDRDEIDAELWEAAGVVELTLPDGTFIDFEDNGTELKDVYSCRFLKEHQIVSLFYVTVGSDNFDAVKKEMQRVTQLAGGFFCGDTEDFQPVVK</sequence>
<evidence type="ECO:0000313" key="2">
    <source>
        <dbReference type="Proteomes" id="UP001652442"/>
    </source>
</evidence>
<organism evidence="1 2">
    <name type="scientific">Brotonthovivens ammoniilytica</name>
    <dbReference type="NCBI Taxonomy" id="2981725"/>
    <lineage>
        <taxon>Bacteria</taxon>
        <taxon>Bacillati</taxon>
        <taxon>Bacillota</taxon>
        <taxon>Clostridia</taxon>
        <taxon>Lachnospirales</taxon>
        <taxon>Lachnospiraceae</taxon>
        <taxon>Brotonthovivens</taxon>
    </lineage>
</organism>
<accession>A0ABT2THY7</accession>